<keyword evidence="1" id="KW-0812">Transmembrane</keyword>
<feature type="non-terminal residue" evidence="2">
    <location>
        <position position="239"/>
    </location>
</feature>
<gene>
    <name evidence="2" type="ORF">METZ01_LOCUS487800</name>
</gene>
<evidence type="ECO:0008006" key="3">
    <source>
        <dbReference type="Google" id="ProtNLM"/>
    </source>
</evidence>
<name>A0A383CRE8_9ZZZZ</name>
<protein>
    <recommendedName>
        <fullName evidence="3">NarG-like domain-containing protein</fullName>
    </recommendedName>
</protein>
<sequence>PWRSMNPWLMTAVMLLAWSVFVFQMKIKFGALKHLAPEYRLDQIPRRIGLLFKTGIGQEKLIGHTRERFPGIMHALIFWGALLIGVREFSLMGEGFFIGFQEMIPFLGSGRLTGFLYILVYNIGEVAVLLMVLIAFYRRMVHKPARLELNWEGEYVLLFIGGIMLTDLLFDAARFNLIEIWGHSLHWFEHPIYGRESEWAPFATGLAYLISGFGENTNAFFYHFCYWGHVIVMLTFVNV</sequence>
<evidence type="ECO:0000313" key="2">
    <source>
        <dbReference type="EMBL" id="SVE34946.1"/>
    </source>
</evidence>
<dbReference type="InterPro" id="IPR036197">
    <property type="entry name" value="NarG-like_sf"/>
</dbReference>
<organism evidence="2">
    <name type="scientific">marine metagenome</name>
    <dbReference type="NCBI Taxonomy" id="408172"/>
    <lineage>
        <taxon>unclassified sequences</taxon>
        <taxon>metagenomes</taxon>
        <taxon>ecological metagenomes</taxon>
    </lineage>
</organism>
<keyword evidence="1" id="KW-0472">Membrane</keyword>
<feature type="non-terminal residue" evidence="2">
    <location>
        <position position="1"/>
    </location>
</feature>
<feature type="transmembrane region" description="Helical" evidence="1">
    <location>
        <begin position="6"/>
        <end position="23"/>
    </location>
</feature>
<accession>A0A383CRE8</accession>
<feature type="transmembrane region" description="Helical" evidence="1">
    <location>
        <begin position="115"/>
        <end position="137"/>
    </location>
</feature>
<reference evidence="2" key="1">
    <citation type="submission" date="2018-05" db="EMBL/GenBank/DDBJ databases">
        <authorList>
            <person name="Lanie J.A."/>
            <person name="Ng W.-L."/>
            <person name="Kazmierczak K.M."/>
            <person name="Andrzejewski T.M."/>
            <person name="Davidsen T.M."/>
            <person name="Wayne K.J."/>
            <person name="Tettelin H."/>
            <person name="Glass J.I."/>
            <person name="Rusch D."/>
            <person name="Podicherti R."/>
            <person name="Tsui H.-C.T."/>
            <person name="Winkler M.E."/>
        </authorList>
    </citation>
    <scope>NUCLEOTIDE SEQUENCE</scope>
</reference>
<dbReference type="AlphaFoldDB" id="A0A383CRE8"/>
<feature type="transmembrane region" description="Helical" evidence="1">
    <location>
        <begin position="149"/>
        <end position="170"/>
    </location>
</feature>
<dbReference type="SUPFAM" id="SSF103501">
    <property type="entry name" value="Respiratory nitrate reductase 1 gamma chain"/>
    <property type="match status" value="1"/>
</dbReference>
<feature type="transmembrane region" description="Helical" evidence="1">
    <location>
        <begin position="219"/>
        <end position="237"/>
    </location>
</feature>
<proteinExistence type="predicted"/>
<evidence type="ECO:0000256" key="1">
    <source>
        <dbReference type="SAM" id="Phobius"/>
    </source>
</evidence>
<dbReference type="EMBL" id="UINC01211162">
    <property type="protein sequence ID" value="SVE34946.1"/>
    <property type="molecule type" value="Genomic_DNA"/>
</dbReference>
<keyword evidence="1" id="KW-1133">Transmembrane helix</keyword>
<dbReference type="Gene3D" id="1.20.950.20">
    <property type="entry name" value="Transmembrane di-heme cytochromes, Chain C"/>
    <property type="match status" value="1"/>
</dbReference>